<dbReference type="SUPFAM" id="SSF53649">
    <property type="entry name" value="Alkaline phosphatase-like"/>
    <property type="match status" value="1"/>
</dbReference>
<comment type="subcellular location">
    <subcellularLocation>
        <location evidence="1">Cell inner membrane</location>
        <topology evidence="1">Multi-pass membrane protein</topology>
    </subcellularLocation>
</comment>
<keyword evidence="3" id="KW-0997">Cell inner membrane</keyword>
<evidence type="ECO:0000313" key="12">
    <source>
        <dbReference type="Proteomes" id="UP001525968"/>
    </source>
</evidence>
<keyword evidence="7 8" id="KW-0472">Membrane</keyword>
<dbReference type="RefSeq" id="WP_261501027.1">
    <property type="nucleotide sequence ID" value="NZ_JAODYH010000007.1"/>
</dbReference>
<evidence type="ECO:0000313" key="11">
    <source>
        <dbReference type="EMBL" id="MCT9811774.1"/>
    </source>
</evidence>
<feature type="transmembrane region" description="Helical" evidence="8">
    <location>
        <begin position="159"/>
        <end position="182"/>
    </location>
</feature>
<dbReference type="InterPro" id="IPR012549">
    <property type="entry name" value="EptA-like_N"/>
</dbReference>
<evidence type="ECO:0000256" key="7">
    <source>
        <dbReference type="ARBA" id="ARBA00023136"/>
    </source>
</evidence>
<evidence type="ECO:0000256" key="5">
    <source>
        <dbReference type="ARBA" id="ARBA00022692"/>
    </source>
</evidence>
<feature type="domain" description="Phosphoethanolamine transferase N-terminal" evidence="10">
    <location>
        <begin position="67"/>
        <end position="212"/>
    </location>
</feature>
<evidence type="ECO:0000256" key="3">
    <source>
        <dbReference type="ARBA" id="ARBA00022519"/>
    </source>
</evidence>
<dbReference type="GO" id="GO:0016740">
    <property type="term" value="F:transferase activity"/>
    <property type="evidence" value="ECO:0007669"/>
    <property type="project" value="UniProtKB-KW"/>
</dbReference>
<accession>A0ABT2PPL6</accession>
<protein>
    <submittedName>
        <fullName evidence="11">Phosphoethanolamine transferase</fullName>
    </submittedName>
</protein>
<dbReference type="NCBIfam" id="NF028537">
    <property type="entry name" value="P_eth_NH2_trans"/>
    <property type="match status" value="1"/>
</dbReference>
<keyword evidence="5 8" id="KW-0812">Transmembrane</keyword>
<dbReference type="InterPro" id="IPR000917">
    <property type="entry name" value="Sulfatase_N"/>
</dbReference>
<dbReference type="Pfam" id="PF08019">
    <property type="entry name" value="EptA_B_N"/>
    <property type="match status" value="1"/>
</dbReference>
<dbReference type="Proteomes" id="UP001525968">
    <property type="component" value="Unassembled WGS sequence"/>
</dbReference>
<dbReference type="InterPro" id="IPR040423">
    <property type="entry name" value="PEA_transferase"/>
</dbReference>
<feature type="transmembrane region" description="Helical" evidence="8">
    <location>
        <begin position="57"/>
        <end position="77"/>
    </location>
</feature>
<feature type="transmembrane region" description="Helical" evidence="8">
    <location>
        <begin position="27"/>
        <end position="45"/>
    </location>
</feature>
<dbReference type="CDD" id="cd16017">
    <property type="entry name" value="LptA"/>
    <property type="match status" value="1"/>
</dbReference>
<comment type="caution">
    <text evidence="11">The sequence shown here is derived from an EMBL/GenBank/DDBJ whole genome shotgun (WGS) entry which is preliminary data.</text>
</comment>
<dbReference type="EMBL" id="JAODYH010000007">
    <property type="protein sequence ID" value="MCT9811774.1"/>
    <property type="molecule type" value="Genomic_DNA"/>
</dbReference>
<reference evidence="11 12" key="1">
    <citation type="submission" date="2022-09" db="EMBL/GenBank/DDBJ databases">
        <title>Draft genome of isolate Be4.</title>
        <authorList>
            <person name="Sanchez-Castro I."/>
            <person name="Martinez-Rodriguez P."/>
            <person name="Descostes M."/>
            <person name="Merroun M."/>
        </authorList>
    </citation>
    <scope>NUCLEOTIDE SEQUENCE [LARGE SCALE GENOMIC DNA]</scope>
    <source>
        <strain evidence="11 12">Be4</strain>
    </source>
</reference>
<dbReference type="Gene3D" id="3.40.720.10">
    <property type="entry name" value="Alkaline Phosphatase, subunit A"/>
    <property type="match status" value="1"/>
</dbReference>
<dbReference type="InterPro" id="IPR058130">
    <property type="entry name" value="PEA_transf_C"/>
</dbReference>
<evidence type="ECO:0000256" key="4">
    <source>
        <dbReference type="ARBA" id="ARBA00022679"/>
    </source>
</evidence>
<evidence type="ECO:0000259" key="9">
    <source>
        <dbReference type="Pfam" id="PF00884"/>
    </source>
</evidence>
<sequence length="558" mass="62001">MSTLNPPLWPRLARLRDWRPQFCVERLILLTSVFFALLCNGLFWRSAMAVQPDSLRLAASLLLVLIGMHSLLMGLLVWRWNAKLVLSVLLLSTALAAYYMGSFHVYLDVSMLRNVLATDFKESRELMTSALIVPLLTLGLLPVLVVWRVRLVRRSWGRALAWRTGLLLASVLLLVGGALLSFQDLSSLMRNQREVRYLITPGNFLVGLPRALRNVQPVKSDAKLPVGADAKALARDADSRPRLLVLVVGETARAQNWGLNGYARQTTPQLAQAGVINFPDMHSCGTNTEVSVPCMFSPFGRRNYDEDKIRSHQSLLHVLEHAGIGTLWRDNQSGCKGVCEGLPTQSLTDAKDAALCTGKRCLDEILLTDLAAQVRAKPGDRVVVLHQLGNHGPSYFERHPASLRRFTPTCDTADLGDCTREQIVNSYDNALLYTDYFLDRTITALKELADYDTAMIYLSDHGESLGEKGLFLHGVPYAIAPQEQTRVPLVMWFSPSFAASRGLDLACVRQRAQRYTDHDNLFPSVLGLMQVTTTAYDRQWDLFAGCESGSVRGAAHAP</sequence>
<evidence type="ECO:0000259" key="10">
    <source>
        <dbReference type="Pfam" id="PF08019"/>
    </source>
</evidence>
<proteinExistence type="predicted"/>
<feature type="transmembrane region" description="Helical" evidence="8">
    <location>
        <begin position="84"/>
        <end position="106"/>
    </location>
</feature>
<dbReference type="PANTHER" id="PTHR30443:SF0">
    <property type="entry name" value="PHOSPHOETHANOLAMINE TRANSFERASE EPTA"/>
    <property type="match status" value="1"/>
</dbReference>
<evidence type="ECO:0000256" key="6">
    <source>
        <dbReference type="ARBA" id="ARBA00022989"/>
    </source>
</evidence>
<name>A0ABT2PPL6_9BURK</name>
<dbReference type="PANTHER" id="PTHR30443">
    <property type="entry name" value="INNER MEMBRANE PROTEIN"/>
    <property type="match status" value="1"/>
</dbReference>
<keyword evidence="2" id="KW-1003">Cell membrane</keyword>
<feature type="transmembrane region" description="Helical" evidence="8">
    <location>
        <begin position="126"/>
        <end position="147"/>
    </location>
</feature>
<dbReference type="InterPro" id="IPR017850">
    <property type="entry name" value="Alkaline_phosphatase_core_sf"/>
</dbReference>
<evidence type="ECO:0000256" key="1">
    <source>
        <dbReference type="ARBA" id="ARBA00004429"/>
    </source>
</evidence>
<dbReference type="Pfam" id="PF00884">
    <property type="entry name" value="Sulfatase"/>
    <property type="match status" value="1"/>
</dbReference>
<keyword evidence="12" id="KW-1185">Reference proteome</keyword>
<feature type="domain" description="Sulfatase N-terminal" evidence="9">
    <location>
        <begin position="243"/>
        <end position="531"/>
    </location>
</feature>
<evidence type="ECO:0000256" key="8">
    <source>
        <dbReference type="SAM" id="Phobius"/>
    </source>
</evidence>
<gene>
    <name evidence="11" type="ORF">N0K08_14105</name>
</gene>
<evidence type="ECO:0000256" key="2">
    <source>
        <dbReference type="ARBA" id="ARBA00022475"/>
    </source>
</evidence>
<keyword evidence="4 11" id="KW-0808">Transferase</keyword>
<organism evidence="11 12">
    <name type="scientific">Acidovorax bellezanensis</name>
    <dbReference type="NCBI Taxonomy" id="2976702"/>
    <lineage>
        <taxon>Bacteria</taxon>
        <taxon>Pseudomonadati</taxon>
        <taxon>Pseudomonadota</taxon>
        <taxon>Betaproteobacteria</taxon>
        <taxon>Burkholderiales</taxon>
        <taxon>Comamonadaceae</taxon>
        <taxon>Acidovorax</taxon>
    </lineage>
</organism>
<keyword evidence="6 8" id="KW-1133">Transmembrane helix</keyword>